<proteinExistence type="predicted"/>
<dbReference type="Gene3D" id="3.30.300.30">
    <property type="match status" value="1"/>
</dbReference>
<sequence length="565" mass="63314">MEGDSDISYIRGQGSPDVPYIDIPSLMKLHAERTPDAVMQIAVDWETFEKETLTFSELYNCSMKLAKGLHHVGVKKGDIVALGTDNTPEWMVSMIGAMMCGASCLLFPFNRKDGKDVASALSKIGERCKIMIFPPGKNDVYLPIVENIFKGGSVKGNVYCETSESLEKAIIMNRRSSTSSKYLTVGDVMEMNEGSWVQPQIDPENTAVILMTSGSTGTPKLIPHSHLSLLMTGFQFSIGYGVSKGKLLNDRIFSWIGGFPCWEITTGGTRVYLKHVAAIPSIDMYLDAIQHVFTKENIDGSLLMPRAISQIAERNLKTWNLKNVSIGGRPVSFAVVKYLLPLCRKLFVLYGSTEVCMNTYFPCEKDMEYPDFICGKPFPGVEVKVVDKDGVLLKRGTRGEAYVRSVVRFNGYLKDEERTSAVLDMNGWYRMGDSTIMTVDGNIIVEGRIADSLIESGDRLLSASVSYIESHLIQNRLIKDVEVLTVNDRNNLTRICCAIIWEEGTRMTDEELEEYLMDSKQYNVTLYSRLDADIKFFSFENFPKTHNGKVDRKEVSMQCQKHLNG</sequence>
<dbReference type="InterPro" id="IPR020845">
    <property type="entry name" value="AMP-binding_CS"/>
</dbReference>
<name>A0AA88YR81_PINIB</name>
<dbReference type="Proteomes" id="UP001186944">
    <property type="component" value="Unassembled WGS sequence"/>
</dbReference>
<dbReference type="EMBL" id="VSWD01000003">
    <property type="protein sequence ID" value="KAK3106622.1"/>
    <property type="molecule type" value="Genomic_DNA"/>
</dbReference>
<reference evidence="2" key="1">
    <citation type="submission" date="2019-08" db="EMBL/GenBank/DDBJ databases">
        <title>The improved chromosome-level genome for the pearl oyster Pinctada fucata martensii using PacBio sequencing and Hi-C.</title>
        <authorList>
            <person name="Zheng Z."/>
        </authorList>
    </citation>
    <scope>NUCLEOTIDE SEQUENCE</scope>
    <source>
        <strain evidence="2">ZZ-2019</strain>
        <tissue evidence="2">Adductor muscle</tissue>
    </source>
</reference>
<dbReference type="PROSITE" id="PS00455">
    <property type="entry name" value="AMP_BINDING"/>
    <property type="match status" value="1"/>
</dbReference>
<accession>A0AA88YR81</accession>
<evidence type="ECO:0000259" key="1">
    <source>
        <dbReference type="Pfam" id="PF00501"/>
    </source>
</evidence>
<feature type="domain" description="AMP-dependent synthetase/ligase" evidence="1">
    <location>
        <begin position="30"/>
        <end position="413"/>
    </location>
</feature>
<gene>
    <name evidence="2" type="ORF">FSP39_023869</name>
</gene>
<dbReference type="InterPro" id="IPR000873">
    <property type="entry name" value="AMP-dep_synth/lig_dom"/>
</dbReference>
<comment type="caution">
    <text evidence="2">The sequence shown here is derived from an EMBL/GenBank/DDBJ whole genome shotgun (WGS) entry which is preliminary data.</text>
</comment>
<protein>
    <recommendedName>
        <fullName evidence="1">AMP-dependent synthetase/ligase domain-containing protein</fullName>
    </recommendedName>
</protein>
<dbReference type="PANTHER" id="PTHR42814">
    <property type="entry name" value="AMP-BINDING DOMAIN-CONTAINING PROTEIN"/>
    <property type="match status" value="1"/>
</dbReference>
<organism evidence="2 3">
    <name type="scientific">Pinctada imbricata</name>
    <name type="common">Atlantic pearl-oyster</name>
    <name type="synonym">Pinctada martensii</name>
    <dbReference type="NCBI Taxonomy" id="66713"/>
    <lineage>
        <taxon>Eukaryota</taxon>
        <taxon>Metazoa</taxon>
        <taxon>Spiralia</taxon>
        <taxon>Lophotrochozoa</taxon>
        <taxon>Mollusca</taxon>
        <taxon>Bivalvia</taxon>
        <taxon>Autobranchia</taxon>
        <taxon>Pteriomorphia</taxon>
        <taxon>Pterioida</taxon>
        <taxon>Pterioidea</taxon>
        <taxon>Pteriidae</taxon>
        <taxon>Pinctada</taxon>
    </lineage>
</organism>
<dbReference type="Pfam" id="PF00501">
    <property type="entry name" value="AMP-binding"/>
    <property type="match status" value="1"/>
</dbReference>
<keyword evidence="3" id="KW-1185">Reference proteome</keyword>
<evidence type="ECO:0000313" key="3">
    <source>
        <dbReference type="Proteomes" id="UP001186944"/>
    </source>
</evidence>
<dbReference type="SUPFAM" id="SSF56801">
    <property type="entry name" value="Acetyl-CoA synthetase-like"/>
    <property type="match status" value="1"/>
</dbReference>
<dbReference type="Gene3D" id="3.40.50.12780">
    <property type="entry name" value="N-terminal domain of ligase-like"/>
    <property type="match status" value="1"/>
</dbReference>
<evidence type="ECO:0000313" key="2">
    <source>
        <dbReference type="EMBL" id="KAK3106622.1"/>
    </source>
</evidence>
<dbReference type="AlphaFoldDB" id="A0AA88YR81"/>
<dbReference type="PANTHER" id="PTHR42814:SF3">
    <property type="entry name" value="BETA-N-ACETYLHEXOSAMINIDASE"/>
    <property type="match status" value="1"/>
</dbReference>
<dbReference type="InterPro" id="IPR045851">
    <property type="entry name" value="AMP-bd_C_sf"/>
</dbReference>
<dbReference type="InterPro" id="IPR042099">
    <property type="entry name" value="ANL_N_sf"/>
</dbReference>